<dbReference type="HAMAP" id="MF_02120">
    <property type="entry name" value="LysA"/>
    <property type="match status" value="1"/>
</dbReference>
<evidence type="ECO:0000259" key="7">
    <source>
        <dbReference type="Pfam" id="PF02784"/>
    </source>
</evidence>
<dbReference type="Pfam" id="PF00278">
    <property type="entry name" value="Orn_DAP_Arg_deC"/>
    <property type="match status" value="1"/>
</dbReference>
<feature type="domain" description="Orn/DAP/Arg decarboxylase 2 N-terminal" evidence="7">
    <location>
        <begin position="50"/>
        <end position="266"/>
    </location>
</feature>
<dbReference type="InterPro" id="IPR002986">
    <property type="entry name" value="DAP_deCOOHase_LysA"/>
</dbReference>
<feature type="domain" description="Orn/DAP/Arg decarboxylase 2 C-terminal" evidence="6">
    <location>
        <begin position="43"/>
        <end position="463"/>
    </location>
</feature>
<accession>A0A2R2MKH8</accession>
<dbReference type="RefSeq" id="XP_023930703.1">
    <property type="nucleotide sequence ID" value="XM_024074935.1"/>
</dbReference>
<sequence>METYSFSSYFSMRDGCLHCEETSVTDVHRILQDDFPGRDSPFFVYSQNQIVENILAYKQPLLSLSNQCILGYAVKANSNLSILKLIRQHCDTAVVVSGNELKLALAAGFLPENIVYNGCGKTLREIDHAVSVGCLLNIDSLFDVAHIGKIAKGRGVTVRVLIRINPDIEVTAHPYISTALAQCKFGIGIKEIDEVLRYLQDQPKLRLVGFHCHLGSTIERTDVYRKTVSSVLQVVETVRSMGLTDIQYINIGGGLGIDYKRHAKRTSPFIKPAFLDIVFRSLQDGKAETDIIAENILEAFENQHKMTPEEVSEIIRSNLQQYPHLIEEFEKQLEPELSHQCPTPSDLVASVKDLVEGKNISLILEPGRSVVGNAGVLVMHVIGCKKNGHKRFLITDGSMTEVIRPSLYSAYHHIELAESSTLACGKAVYDIVGPVCESGDFLGKDRLLSVPHEGCSVTMFDVGAYGSVMSSNYNSRLRPVEIIVSGRKWAVIRKPETFGELINPQLLTITSEDKKEEKVKEKQSIEGKHAS</sequence>
<dbReference type="STRING" id="7574.A0A2R2MKH8"/>
<dbReference type="InterPro" id="IPR022644">
    <property type="entry name" value="De-COase2_N"/>
</dbReference>
<dbReference type="PROSITE" id="PS00879">
    <property type="entry name" value="ODR_DC_2_2"/>
    <property type="match status" value="1"/>
</dbReference>
<keyword evidence="2" id="KW-0210">Decarboxylase</keyword>
<dbReference type="InterPro" id="IPR022657">
    <property type="entry name" value="De-COase2_CS"/>
</dbReference>
<gene>
    <name evidence="9" type="primary">LOC106155307</name>
</gene>
<name>A0A2R2MKH8_LINAN</name>
<dbReference type="InParanoid" id="A0A2R2MKH8"/>
<protein>
    <submittedName>
        <fullName evidence="9">Probable diaminopimelate decarboxylase, chloroplastic</fullName>
    </submittedName>
</protein>
<evidence type="ECO:0000256" key="3">
    <source>
        <dbReference type="ARBA" id="ARBA00022898"/>
    </source>
</evidence>
<dbReference type="PANTHER" id="PTHR43727:SF2">
    <property type="entry name" value="GROUP IV DECARBOXYLASE"/>
    <property type="match status" value="1"/>
</dbReference>
<evidence type="ECO:0000256" key="1">
    <source>
        <dbReference type="ARBA" id="ARBA00001933"/>
    </source>
</evidence>
<comment type="cofactor">
    <cofactor evidence="1 5">
        <name>pyridoxal 5'-phosphate</name>
        <dbReference type="ChEBI" id="CHEBI:597326"/>
    </cofactor>
</comment>
<dbReference type="PANTHER" id="PTHR43727">
    <property type="entry name" value="DIAMINOPIMELATE DECARBOXYLASE"/>
    <property type="match status" value="1"/>
</dbReference>
<dbReference type="CDD" id="cd06828">
    <property type="entry name" value="PLPDE_III_DapDC"/>
    <property type="match status" value="1"/>
</dbReference>
<feature type="modified residue" description="N6-(pyridoxal phosphate)lysine" evidence="5">
    <location>
        <position position="75"/>
    </location>
</feature>
<keyword evidence="4" id="KW-0456">Lyase</keyword>
<dbReference type="GeneID" id="106155307"/>
<evidence type="ECO:0000256" key="4">
    <source>
        <dbReference type="ARBA" id="ARBA00023239"/>
    </source>
</evidence>
<dbReference type="InterPro" id="IPR009006">
    <property type="entry name" value="Ala_racemase/Decarboxylase_C"/>
</dbReference>
<evidence type="ECO:0000313" key="8">
    <source>
        <dbReference type="Proteomes" id="UP000085678"/>
    </source>
</evidence>
<dbReference type="SUPFAM" id="SSF50621">
    <property type="entry name" value="Alanine racemase C-terminal domain-like"/>
    <property type="match status" value="1"/>
</dbReference>
<dbReference type="Proteomes" id="UP000085678">
    <property type="component" value="Unplaced"/>
</dbReference>
<dbReference type="GO" id="GO:0008836">
    <property type="term" value="F:diaminopimelate decarboxylase activity"/>
    <property type="evidence" value="ECO:0007669"/>
    <property type="project" value="InterPro"/>
</dbReference>
<organism evidence="8 9">
    <name type="scientific">Lingula anatina</name>
    <name type="common">Brachiopod</name>
    <name type="synonym">Lingula unguis</name>
    <dbReference type="NCBI Taxonomy" id="7574"/>
    <lineage>
        <taxon>Eukaryota</taxon>
        <taxon>Metazoa</taxon>
        <taxon>Spiralia</taxon>
        <taxon>Lophotrochozoa</taxon>
        <taxon>Brachiopoda</taxon>
        <taxon>Linguliformea</taxon>
        <taxon>Lingulata</taxon>
        <taxon>Lingulida</taxon>
        <taxon>Linguloidea</taxon>
        <taxon>Lingulidae</taxon>
        <taxon>Lingula</taxon>
    </lineage>
</organism>
<reference evidence="9" key="1">
    <citation type="submission" date="2025-08" db="UniProtKB">
        <authorList>
            <consortium name="RefSeq"/>
        </authorList>
    </citation>
    <scope>IDENTIFICATION</scope>
    <source>
        <tissue evidence="9">Gonads</tissue>
    </source>
</reference>
<dbReference type="InterPro" id="IPR029066">
    <property type="entry name" value="PLP-binding_barrel"/>
</dbReference>
<dbReference type="OrthoDB" id="5034579at2759"/>
<dbReference type="Gene3D" id="3.20.20.10">
    <property type="entry name" value="Alanine racemase"/>
    <property type="match status" value="2"/>
</dbReference>
<evidence type="ECO:0000259" key="6">
    <source>
        <dbReference type="Pfam" id="PF00278"/>
    </source>
</evidence>
<evidence type="ECO:0000313" key="9">
    <source>
        <dbReference type="RefSeq" id="XP_023930703.1"/>
    </source>
</evidence>
<dbReference type="KEGG" id="lak:106155307"/>
<dbReference type="InterPro" id="IPR022643">
    <property type="entry name" value="De-COase2_C"/>
</dbReference>
<dbReference type="PRINTS" id="PR01179">
    <property type="entry name" value="ODADCRBXLASE"/>
</dbReference>
<keyword evidence="8" id="KW-1185">Reference proteome</keyword>
<dbReference type="GO" id="GO:0009089">
    <property type="term" value="P:lysine biosynthetic process via diaminopimelate"/>
    <property type="evidence" value="ECO:0007669"/>
    <property type="project" value="InterPro"/>
</dbReference>
<feature type="active site" description="Proton donor" evidence="5">
    <location>
        <position position="436"/>
    </location>
</feature>
<evidence type="ECO:0000256" key="5">
    <source>
        <dbReference type="PIRSR" id="PIRSR600183-50"/>
    </source>
</evidence>
<dbReference type="SUPFAM" id="SSF51419">
    <property type="entry name" value="PLP-binding barrel"/>
    <property type="match status" value="1"/>
</dbReference>
<dbReference type="Gene3D" id="2.40.37.10">
    <property type="entry name" value="Lyase, Ornithine Decarboxylase, Chain A, domain 1"/>
    <property type="match status" value="1"/>
</dbReference>
<dbReference type="Pfam" id="PF02784">
    <property type="entry name" value="Orn_Arg_deC_N"/>
    <property type="match status" value="1"/>
</dbReference>
<proteinExistence type="inferred from homology"/>
<dbReference type="InterPro" id="IPR000183">
    <property type="entry name" value="Orn/DAP/Arg_de-COase"/>
</dbReference>
<keyword evidence="3 5" id="KW-0663">Pyridoxal phosphate</keyword>
<evidence type="ECO:0000256" key="2">
    <source>
        <dbReference type="ARBA" id="ARBA00022793"/>
    </source>
</evidence>
<dbReference type="FunFam" id="3.20.20.10:FF:000003">
    <property type="entry name" value="Diaminopimelate decarboxylase"/>
    <property type="match status" value="1"/>
</dbReference>
<dbReference type="AlphaFoldDB" id="A0A2R2MKH8"/>